<dbReference type="Gene3D" id="3.40.50.1820">
    <property type="entry name" value="alpha/beta hydrolase"/>
    <property type="match status" value="1"/>
</dbReference>
<accession>A0ABR7WI51</accession>
<dbReference type="SUPFAM" id="SSF53474">
    <property type="entry name" value="alpha/beta-Hydrolases"/>
    <property type="match status" value="1"/>
</dbReference>
<evidence type="ECO:0000256" key="1">
    <source>
        <dbReference type="SAM" id="MobiDB-lite"/>
    </source>
</evidence>
<name>A0ABR7WI51_9ACTN</name>
<keyword evidence="3" id="KW-0378">Hydrolase</keyword>
<dbReference type="PANTHER" id="PTHR43798">
    <property type="entry name" value="MONOACYLGLYCEROL LIPASE"/>
    <property type="match status" value="1"/>
</dbReference>
<sequence>MFGDPPAGNSSGGNGPGRPPVVLQHGFASSGAQNWMAAGLVDALVAQGRQVIVIDARGHGESDKPHDPGRYGEGRMAWDLVELFDSLDIAAVDLVGYSMGAIVALLTAVQDNRIRRLVVGGVGAGVVDLGGVDTRVIDQRALAEALRADDPTSVTDPAARRFRLFADASDNDRLALAAQAEAVNTEAIAFEQISVEVAVVIAGVDDDLAHRPEVLAKELSATLIRVPGNHLGAVGTPEFRTALLDTLR</sequence>
<gene>
    <name evidence="3" type="ORF">IDF66_21605</name>
</gene>
<dbReference type="InterPro" id="IPR029058">
    <property type="entry name" value="AB_hydrolase_fold"/>
</dbReference>
<evidence type="ECO:0000313" key="4">
    <source>
        <dbReference type="Proteomes" id="UP000602395"/>
    </source>
</evidence>
<dbReference type="InterPro" id="IPR050266">
    <property type="entry name" value="AB_hydrolase_sf"/>
</dbReference>
<proteinExistence type="predicted"/>
<reference evidence="3 4" key="1">
    <citation type="submission" date="2020-09" db="EMBL/GenBank/DDBJ databases">
        <title>Novel species in genus Gordonia.</title>
        <authorList>
            <person name="Zhang G."/>
        </authorList>
    </citation>
    <scope>NUCLEOTIDE SEQUENCE [LARGE SCALE GENOMIC DNA]</scope>
    <source>
        <strain evidence="3 4">ON-33</strain>
    </source>
</reference>
<dbReference type="PANTHER" id="PTHR43798:SF5">
    <property type="entry name" value="MONOACYLGLYCEROL LIPASE ABHD6"/>
    <property type="match status" value="1"/>
</dbReference>
<feature type="region of interest" description="Disordered" evidence="1">
    <location>
        <begin position="1"/>
        <end position="22"/>
    </location>
</feature>
<comment type="caution">
    <text evidence="3">The sequence shown here is derived from an EMBL/GenBank/DDBJ whole genome shotgun (WGS) entry which is preliminary data.</text>
</comment>
<dbReference type="Pfam" id="PF00561">
    <property type="entry name" value="Abhydrolase_1"/>
    <property type="match status" value="1"/>
</dbReference>
<evidence type="ECO:0000259" key="2">
    <source>
        <dbReference type="Pfam" id="PF00561"/>
    </source>
</evidence>
<dbReference type="Proteomes" id="UP000602395">
    <property type="component" value="Unassembled WGS sequence"/>
</dbReference>
<dbReference type="EMBL" id="JACWMS010000005">
    <property type="protein sequence ID" value="MBD1322183.1"/>
    <property type="molecule type" value="Genomic_DNA"/>
</dbReference>
<feature type="domain" description="AB hydrolase-1" evidence="2">
    <location>
        <begin position="19"/>
        <end position="119"/>
    </location>
</feature>
<dbReference type="InterPro" id="IPR000073">
    <property type="entry name" value="AB_hydrolase_1"/>
</dbReference>
<protein>
    <submittedName>
        <fullName evidence="3">Alpha/beta fold hydrolase</fullName>
    </submittedName>
</protein>
<organism evidence="3 4">
    <name type="scientific">Gordonia hankookensis</name>
    <dbReference type="NCBI Taxonomy" id="589403"/>
    <lineage>
        <taxon>Bacteria</taxon>
        <taxon>Bacillati</taxon>
        <taxon>Actinomycetota</taxon>
        <taxon>Actinomycetes</taxon>
        <taxon>Mycobacteriales</taxon>
        <taxon>Gordoniaceae</taxon>
        <taxon>Gordonia</taxon>
    </lineage>
</organism>
<keyword evidence="4" id="KW-1185">Reference proteome</keyword>
<evidence type="ECO:0000313" key="3">
    <source>
        <dbReference type="EMBL" id="MBD1322183.1"/>
    </source>
</evidence>
<dbReference type="GO" id="GO:0016787">
    <property type="term" value="F:hydrolase activity"/>
    <property type="evidence" value="ECO:0007669"/>
    <property type="project" value="UniProtKB-KW"/>
</dbReference>